<keyword evidence="2" id="KW-1185">Reference proteome</keyword>
<evidence type="ECO:0000313" key="2">
    <source>
        <dbReference type="Proteomes" id="UP001159427"/>
    </source>
</evidence>
<evidence type="ECO:0000313" key="1">
    <source>
        <dbReference type="EMBL" id="CAH3021872.1"/>
    </source>
</evidence>
<name>A0ABN8M296_9CNID</name>
<gene>
    <name evidence="1" type="ORF">PEVE_00013105</name>
</gene>
<comment type="caution">
    <text evidence="1">The sequence shown here is derived from an EMBL/GenBank/DDBJ whole genome shotgun (WGS) entry which is preliminary data.</text>
</comment>
<organism evidence="1 2">
    <name type="scientific">Porites evermanni</name>
    <dbReference type="NCBI Taxonomy" id="104178"/>
    <lineage>
        <taxon>Eukaryota</taxon>
        <taxon>Metazoa</taxon>
        <taxon>Cnidaria</taxon>
        <taxon>Anthozoa</taxon>
        <taxon>Hexacorallia</taxon>
        <taxon>Scleractinia</taxon>
        <taxon>Fungiina</taxon>
        <taxon>Poritidae</taxon>
        <taxon>Porites</taxon>
    </lineage>
</organism>
<dbReference type="PANTHER" id="PTHR46791">
    <property type="entry name" value="EXPRESSED PROTEIN"/>
    <property type="match status" value="1"/>
</dbReference>
<sequence length="365" mass="41474">MASNRFYIPNANEFFEGLLSLLHQCGDCLNENTDGGHAEFLARRLEEYQRTLRVMYGRVTESVQGNQLTQDLELLMQVVDSRLQSLATLYSDYHYQGSTEELSTTQNSQLFILERSGNPGRPRFEIRQEQIHGLREALGFRWVDIARMLGMSPRTLNRRRQEFGMPLGQQHNFSSLSDADLDNIVRGILSVTPQSGVGLVQGALRSRGLRIQRRRVIEALQRLDPVMSVLRQSRRIILRTYQVPGPNSFELSRQWNDHPVTTESNYSPRQLWTQGMLQLRSSQLSAVRDVIEGENLNFEEFGIEEEGPVPSIEVSETVSVPESPIQLSNAEVLLLRQEVSAVPVDEHGIMSYLTALGVLGRIEHL</sequence>
<dbReference type="Proteomes" id="UP001159427">
    <property type="component" value="Unassembled WGS sequence"/>
</dbReference>
<reference evidence="1 2" key="1">
    <citation type="submission" date="2022-05" db="EMBL/GenBank/DDBJ databases">
        <authorList>
            <consortium name="Genoscope - CEA"/>
            <person name="William W."/>
        </authorList>
    </citation>
    <scope>NUCLEOTIDE SEQUENCE [LARGE SCALE GENOMIC DNA]</scope>
</reference>
<protein>
    <submittedName>
        <fullName evidence="1">Uncharacterized protein</fullName>
    </submittedName>
</protein>
<accession>A0ABN8M296</accession>
<proteinExistence type="predicted"/>
<dbReference type="PANTHER" id="PTHR46791:SF4">
    <property type="match status" value="1"/>
</dbReference>
<dbReference type="EMBL" id="CALNXI010000198">
    <property type="protein sequence ID" value="CAH3021872.1"/>
    <property type="molecule type" value="Genomic_DNA"/>
</dbReference>